<keyword evidence="19" id="KW-1185">Reference proteome</keyword>
<dbReference type="Proteomes" id="UP000639643">
    <property type="component" value="Unassembled WGS sequence"/>
</dbReference>
<evidence type="ECO:0000256" key="3">
    <source>
        <dbReference type="ARBA" id="ARBA00001947"/>
    </source>
</evidence>
<keyword evidence="7 12" id="KW-0801">TPQ</keyword>
<evidence type="ECO:0000256" key="9">
    <source>
        <dbReference type="ARBA" id="ARBA00023008"/>
    </source>
</evidence>
<dbReference type="Pfam" id="PF02727">
    <property type="entry name" value="Cu_amine_oxidN2"/>
    <property type="match status" value="1"/>
</dbReference>
<dbReference type="InterPro" id="IPR016182">
    <property type="entry name" value="Cu_amine_oxidase_N-reg"/>
</dbReference>
<feature type="domain" description="Copper amine oxidase N3-terminal" evidence="17">
    <location>
        <begin position="123"/>
        <end position="218"/>
    </location>
</feature>
<dbReference type="EMBL" id="WIGM01000623">
    <property type="protein sequence ID" value="KAF6819021.1"/>
    <property type="molecule type" value="Genomic_DNA"/>
</dbReference>
<evidence type="ECO:0000313" key="18">
    <source>
        <dbReference type="EMBL" id="KAF6819021.1"/>
    </source>
</evidence>
<dbReference type="GO" id="GO:0009308">
    <property type="term" value="P:amine metabolic process"/>
    <property type="evidence" value="ECO:0007669"/>
    <property type="project" value="UniProtKB-UniRule"/>
</dbReference>
<evidence type="ECO:0000256" key="14">
    <source>
        <dbReference type="RuleBase" id="RU000672"/>
    </source>
</evidence>
<evidence type="ECO:0000256" key="5">
    <source>
        <dbReference type="ARBA" id="ARBA00011738"/>
    </source>
</evidence>
<dbReference type="PANTHER" id="PTHR10638:SF86">
    <property type="entry name" value="COPPER AMINE OXIDASE 1-RELATED"/>
    <property type="match status" value="1"/>
</dbReference>
<evidence type="ECO:0000256" key="8">
    <source>
        <dbReference type="ARBA" id="ARBA00023002"/>
    </source>
</evidence>
<dbReference type="InterPro" id="IPR049948">
    <property type="entry name" value="Cu_Am_ox_TPQ-bd"/>
</dbReference>
<dbReference type="SUPFAM" id="SSF54416">
    <property type="entry name" value="Amine oxidase N-terminal region"/>
    <property type="match status" value="2"/>
</dbReference>
<evidence type="ECO:0000256" key="13">
    <source>
        <dbReference type="PIRSR" id="PIRSR600269-51"/>
    </source>
</evidence>
<evidence type="ECO:0000256" key="4">
    <source>
        <dbReference type="ARBA" id="ARBA00007983"/>
    </source>
</evidence>
<dbReference type="PANTHER" id="PTHR10638">
    <property type="entry name" value="COPPER AMINE OXIDASE"/>
    <property type="match status" value="1"/>
</dbReference>
<proteinExistence type="inferred from homology"/>
<keyword evidence="9 14" id="KW-0186">Copper</keyword>
<dbReference type="SUPFAM" id="SSF49998">
    <property type="entry name" value="Amine oxidase catalytic domain"/>
    <property type="match status" value="1"/>
</dbReference>
<comment type="cofactor">
    <cofactor evidence="3">
        <name>Zn(2+)</name>
        <dbReference type="ChEBI" id="CHEBI:29105"/>
    </cofactor>
</comment>
<evidence type="ECO:0000259" key="17">
    <source>
        <dbReference type="Pfam" id="PF02728"/>
    </source>
</evidence>
<gene>
    <name evidence="18" type="ORF">CMUS01_11794</name>
</gene>
<evidence type="ECO:0000259" key="15">
    <source>
        <dbReference type="Pfam" id="PF01179"/>
    </source>
</evidence>
<dbReference type="InterPro" id="IPR015802">
    <property type="entry name" value="Cu_amine_oxidase_N3"/>
</dbReference>
<comment type="catalytic activity">
    <reaction evidence="11">
        <text>a primary methyl amine + O2 + H2O = an aldehyde + H2O2 + NH4(+)</text>
        <dbReference type="Rhea" id="RHEA:16153"/>
        <dbReference type="ChEBI" id="CHEBI:15377"/>
        <dbReference type="ChEBI" id="CHEBI:15379"/>
        <dbReference type="ChEBI" id="CHEBI:16240"/>
        <dbReference type="ChEBI" id="CHEBI:17478"/>
        <dbReference type="ChEBI" id="CHEBI:28938"/>
        <dbReference type="ChEBI" id="CHEBI:228804"/>
        <dbReference type="EC" id="1.4.3.21"/>
    </reaction>
</comment>
<evidence type="ECO:0000256" key="7">
    <source>
        <dbReference type="ARBA" id="ARBA00022772"/>
    </source>
</evidence>
<dbReference type="Pfam" id="PF02728">
    <property type="entry name" value="Cu_amine_oxidN3"/>
    <property type="match status" value="1"/>
</dbReference>
<dbReference type="EC" id="1.4.3.-" evidence="14"/>
<evidence type="ECO:0000256" key="11">
    <source>
        <dbReference type="ARBA" id="ARBA00048032"/>
    </source>
</evidence>
<dbReference type="InterPro" id="IPR015800">
    <property type="entry name" value="Cu_amine_oxidase_N2"/>
</dbReference>
<protein>
    <recommendedName>
        <fullName evidence="14">Amine oxidase</fullName>
        <ecNumber evidence="14">1.4.3.-</ecNumber>
    </recommendedName>
</protein>
<organism evidence="18 19">
    <name type="scientific">Colletotrichum musicola</name>
    <dbReference type="NCBI Taxonomy" id="2175873"/>
    <lineage>
        <taxon>Eukaryota</taxon>
        <taxon>Fungi</taxon>
        <taxon>Dikarya</taxon>
        <taxon>Ascomycota</taxon>
        <taxon>Pezizomycotina</taxon>
        <taxon>Sordariomycetes</taxon>
        <taxon>Hypocreomycetidae</taxon>
        <taxon>Glomerellales</taxon>
        <taxon>Glomerellaceae</taxon>
        <taxon>Colletotrichum</taxon>
        <taxon>Colletotrichum orchidearum species complex</taxon>
    </lineage>
</organism>
<name>A0A8H6JUE3_9PEZI</name>
<dbReference type="AlphaFoldDB" id="A0A8H6JUE3"/>
<comment type="similarity">
    <text evidence="4 14">Belongs to the copper/topaquinone oxidase family.</text>
</comment>
<sequence>MIEDNSFLAGYTIFREESTDGVPDLSKQSPGHPLDPLSIDEIRVAAKLIRTHAKFNTVKFNCLTLREPKKHEYAAFRWNQGPRPHRRAFAIVLERGTSQVAEVVANLTKLEVESWKPVAEVAPTLTLEDLDVTERIAREDARIVELCREIGITDMSKVFFDAWAIGFDDRWGFERRLQQGLAYFRTSELDNQYAHPLDFSVVVDTETEEILAIDVRRVNGERTKVPLEEHNYLPNFAKDSYDSTRLKPIDITQPQGVSFRMQGNELSWAGFKMHIGFNYREGIVISDVRVHDQHQQRERALFNRISVVEMVVPYGNPDPPHQRKHAFDVGEYGSGLMTNSLKLGCDCKGAIHYLDAVMTTSQGEPAMIKNAVCVHEEDNGLLYKHTDFRDGNVISARDRKLVISQIITAANYEYAFYHTFTLDGTYRLEIKLTGMLNTYCMHPTESAALYGTEVAPRLNAHNHQHIFSLRVDPEIDGPNNSVLQSDALPSDEAVGSAENPFGNGFYCKKTPLRTSQEGAAVYCHETSRAWDIINPGSINASAKKPVGYNIINPNCPPLLAKPGSMVHKRAAFARKSLWVVPYRDYEVFPAGDYVCQSRGEENHPHNQTIVDWVARNESIENTDIVCYIQFGLTHFPRTEDFPIMPAEPVSVMLRASNFFQKNPSLWVPPSSVSIDRTSRDAFAVCHGEEGKLGCARL</sequence>
<feature type="active site" description="Proton acceptor" evidence="12">
    <location>
        <position position="328"/>
    </location>
</feature>
<comment type="cofactor">
    <cofactor evidence="2">
        <name>Mn(2+)</name>
        <dbReference type="ChEBI" id="CHEBI:29035"/>
    </cofactor>
</comment>
<feature type="domain" description="Copper amine oxidase N2-terminal" evidence="16">
    <location>
        <begin position="32"/>
        <end position="117"/>
    </location>
</feature>
<dbReference type="FunFam" id="3.10.450.40:FF:000014">
    <property type="entry name" value="Peroxisomal primary amine oxidase"/>
    <property type="match status" value="1"/>
</dbReference>
<dbReference type="GO" id="GO:0008131">
    <property type="term" value="F:primary methylamine oxidase activity"/>
    <property type="evidence" value="ECO:0007669"/>
    <property type="project" value="UniProtKB-EC"/>
</dbReference>
<evidence type="ECO:0000256" key="1">
    <source>
        <dbReference type="ARBA" id="ARBA00001935"/>
    </source>
</evidence>
<dbReference type="Gene3D" id="2.70.98.20">
    <property type="entry name" value="Copper amine oxidase, catalytic domain"/>
    <property type="match status" value="1"/>
</dbReference>
<dbReference type="PROSITE" id="PS01164">
    <property type="entry name" value="COPPER_AMINE_OXID_1"/>
    <property type="match status" value="1"/>
</dbReference>
<feature type="modified residue" description="2',4',5'-topaquinone" evidence="13">
    <location>
        <position position="412"/>
    </location>
</feature>
<comment type="cofactor">
    <cofactor evidence="1">
        <name>Cu cation</name>
        <dbReference type="ChEBI" id="CHEBI:23378"/>
    </cofactor>
</comment>
<evidence type="ECO:0000259" key="16">
    <source>
        <dbReference type="Pfam" id="PF02727"/>
    </source>
</evidence>
<keyword evidence="10" id="KW-0464">Manganese</keyword>
<dbReference type="GO" id="GO:0048038">
    <property type="term" value="F:quinone binding"/>
    <property type="evidence" value="ECO:0007669"/>
    <property type="project" value="InterPro"/>
</dbReference>
<dbReference type="InterPro" id="IPR036460">
    <property type="entry name" value="Cu_amine_oxidase_C_sf"/>
</dbReference>
<comment type="subunit">
    <text evidence="5">Homodimer.</text>
</comment>
<dbReference type="OrthoDB" id="5379943at2759"/>
<dbReference type="Pfam" id="PF01179">
    <property type="entry name" value="Cu_amine_oxid"/>
    <property type="match status" value="1"/>
</dbReference>
<evidence type="ECO:0000256" key="2">
    <source>
        <dbReference type="ARBA" id="ARBA00001936"/>
    </source>
</evidence>
<evidence type="ECO:0000256" key="10">
    <source>
        <dbReference type="ARBA" id="ARBA00023211"/>
    </source>
</evidence>
<keyword evidence="8 14" id="KW-0560">Oxidoreductase</keyword>
<feature type="domain" description="Copper amine oxidase catalytic" evidence="15">
    <location>
        <begin position="250"/>
        <end position="665"/>
    </location>
</feature>
<evidence type="ECO:0000256" key="6">
    <source>
        <dbReference type="ARBA" id="ARBA00022723"/>
    </source>
</evidence>
<keyword evidence="6 14" id="KW-0479">Metal-binding</keyword>
<dbReference type="GO" id="GO:0005507">
    <property type="term" value="F:copper ion binding"/>
    <property type="evidence" value="ECO:0007669"/>
    <property type="project" value="InterPro"/>
</dbReference>
<dbReference type="Gene3D" id="3.10.450.40">
    <property type="match status" value="2"/>
</dbReference>
<evidence type="ECO:0000313" key="19">
    <source>
        <dbReference type="Proteomes" id="UP000639643"/>
    </source>
</evidence>
<dbReference type="InterPro" id="IPR015798">
    <property type="entry name" value="Cu_amine_oxidase_C"/>
</dbReference>
<dbReference type="InterPro" id="IPR000269">
    <property type="entry name" value="Cu_amine_oxidase"/>
</dbReference>
<comment type="cofactor">
    <cofactor evidence="14">
        <name>Cu cation</name>
        <dbReference type="ChEBI" id="CHEBI:23378"/>
    </cofactor>
    <text evidence="14">Contains 1 topaquinone per subunit.</text>
</comment>
<evidence type="ECO:0000256" key="12">
    <source>
        <dbReference type="PIRSR" id="PIRSR600269-50"/>
    </source>
</evidence>
<reference evidence="18" key="1">
    <citation type="journal article" date="2020" name="Phytopathology">
        <title>Genome Sequence Resources of Colletotrichum truncatum, C. plurivorum, C. musicola, and C. sojae: Four Species Pathogenic to Soybean (Glycine max).</title>
        <authorList>
            <person name="Rogerio F."/>
            <person name="Boufleur T.R."/>
            <person name="Ciampi-Guillardi M."/>
            <person name="Sukno S.A."/>
            <person name="Thon M.R."/>
            <person name="Massola Junior N.S."/>
            <person name="Baroncelli R."/>
        </authorList>
    </citation>
    <scope>NUCLEOTIDE SEQUENCE</scope>
    <source>
        <strain evidence="18">LFN0074</strain>
    </source>
</reference>
<comment type="caution">
    <text evidence="18">The sequence shown here is derived from an EMBL/GenBank/DDBJ whole genome shotgun (WGS) entry which is preliminary data.</text>
</comment>
<dbReference type="FunFam" id="2.70.98.20:FF:000006">
    <property type="entry name" value="Amine oxidase"/>
    <property type="match status" value="1"/>
</dbReference>
<feature type="active site" description="Schiff-base intermediate with substrate; via topaquinone" evidence="12">
    <location>
        <position position="412"/>
    </location>
</feature>
<accession>A0A8H6JUE3</accession>
<comment type="PTM">
    <text evidence="13 14">Topaquinone (TPQ) is generated by copper-dependent autoxidation of a specific tyrosyl residue.</text>
</comment>